<dbReference type="OrthoDB" id="425082at2759"/>
<protein>
    <submittedName>
        <fullName evidence="2">Uncharacterized protein</fullName>
    </submittedName>
</protein>
<dbReference type="Proteomes" id="UP000794436">
    <property type="component" value="Unassembled WGS sequence"/>
</dbReference>
<feature type="compositionally biased region" description="Low complexity" evidence="1">
    <location>
        <begin position="23"/>
        <end position="40"/>
    </location>
</feature>
<dbReference type="EMBL" id="SPLM01000044">
    <property type="protein sequence ID" value="TMW63888.1"/>
    <property type="molecule type" value="Genomic_DNA"/>
</dbReference>
<comment type="caution">
    <text evidence="2">The sequence shown here is derived from an EMBL/GenBank/DDBJ whole genome shotgun (WGS) entry which is preliminary data.</text>
</comment>
<dbReference type="AlphaFoldDB" id="A0A8K1CJ52"/>
<name>A0A8K1CJ52_PYTOL</name>
<feature type="region of interest" description="Disordered" evidence="1">
    <location>
        <begin position="1"/>
        <end position="46"/>
    </location>
</feature>
<organism evidence="2 3">
    <name type="scientific">Pythium oligandrum</name>
    <name type="common">Mycoparasitic fungus</name>
    <dbReference type="NCBI Taxonomy" id="41045"/>
    <lineage>
        <taxon>Eukaryota</taxon>
        <taxon>Sar</taxon>
        <taxon>Stramenopiles</taxon>
        <taxon>Oomycota</taxon>
        <taxon>Peronosporomycetes</taxon>
        <taxon>Pythiales</taxon>
        <taxon>Pythiaceae</taxon>
        <taxon>Pythium</taxon>
    </lineage>
</organism>
<evidence type="ECO:0000313" key="2">
    <source>
        <dbReference type="EMBL" id="TMW63888.1"/>
    </source>
</evidence>
<sequence length="228" mass="25018">MGKATTGARGTTPSARASPVPKTAPTENPEANEPVPVAPEADAHRPPGSLLSLAELEAFENASSSSDKLLVLLDALHVQHYPANPRSTVWVDFCFGVLCFAREEARMTEYKTLVLLQIADQVFRFATTSQSDAMSSLQNVYTEFRELVRSHSIATDDSEGVERFNTSDVTQIVTFMGATFFRHLSAYQHVFQYARPTVVRLVEVEVESPLPPPPLNLATTIAQEPQAQ</sequence>
<dbReference type="Pfam" id="PF14769">
    <property type="entry name" value="CLAMP"/>
    <property type="match status" value="1"/>
</dbReference>
<evidence type="ECO:0000313" key="3">
    <source>
        <dbReference type="Proteomes" id="UP000794436"/>
    </source>
</evidence>
<dbReference type="PANTHER" id="PTHR28457:SF4">
    <property type="entry name" value="CRAL-TRIO DOMAIN-CONTAINING PROTEIN"/>
    <property type="match status" value="1"/>
</dbReference>
<dbReference type="InterPro" id="IPR032727">
    <property type="entry name" value="CLAMP"/>
</dbReference>
<dbReference type="PANTHER" id="PTHR28457">
    <property type="entry name" value="COILED-COIL DOMAIN-CONTAINING PROTEIN 189"/>
    <property type="match status" value="1"/>
</dbReference>
<proteinExistence type="predicted"/>
<reference evidence="2" key="1">
    <citation type="submission" date="2019-03" db="EMBL/GenBank/DDBJ databases">
        <title>Long read genome sequence of the mycoparasitic Pythium oligandrum ATCC 38472 isolated from sugarbeet rhizosphere.</title>
        <authorList>
            <person name="Gaulin E."/>
        </authorList>
    </citation>
    <scope>NUCLEOTIDE SEQUENCE</scope>
    <source>
        <strain evidence="2">ATCC 38472_TT</strain>
    </source>
</reference>
<gene>
    <name evidence="2" type="ORF">Poli38472_014798</name>
</gene>
<evidence type="ECO:0000256" key="1">
    <source>
        <dbReference type="SAM" id="MobiDB-lite"/>
    </source>
</evidence>
<keyword evidence="3" id="KW-1185">Reference proteome</keyword>
<accession>A0A8K1CJ52</accession>